<dbReference type="GO" id="GO:0016020">
    <property type="term" value="C:membrane"/>
    <property type="evidence" value="ECO:0007669"/>
    <property type="project" value="InterPro"/>
</dbReference>
<dbReference type="EMBL" id="KV589770">
    <property type="protein sequence ID" value="OPL21641.1"/>
    <property type="molecule type" value="Genomic_DNA"/>
</dbReference>
<accession>A0A3L5TR39</accession>
<gene>
    <name evidence="1" type="ORF">AM593_02285</name>
</gene>
<dbReference type="GO" id="GO:0005319">
    <property type="term" value="F:lipid transporter activity"/>
    <property type="evidence" value="ECO:0007669"/>
    <property type="project" value="TreeGrafter"/>
</dbReference>
<dbReference type="Proteomes" id="UP000266721">
    <property type="component" value="Unassembled WGS sequence"/>
</dbReference>
<evidence type="ECO:0000313" key="1">
    <source>
        <dbReference type="EMBL" id="OPL21641.1"/>
    </source>
</evidence>
<dbReference type="GO" id="GO:0140359">
    <property type="term" value="F:ABC-type transporter activity"/>
    <property type="evidence" value="ECO:0007669"/>
    <property type="project" value="InterPro"/>
</dbReference>
<dbReference type="AlphaFoldDB" id="A0A3L5TR39"/>
<keyword evidence="2" id="KW-1185">Reference proteome</keyword>
<comment type="caution">
    <text evidence="1">The sequence shown here is derived from an EMBL/GenBank/DDBJ whole genome shotgun (WGS) entry which is preliminary data.</text>
</comment>
<reference evidence="1 2" key="1">
    <citation type="journal article" date="2016" name="PLoS ONE">
        <title>A First Insight into the Genome of the Filter-Feeder Mussel Mytilus galloprovincialis.</title>
        <authorList>
            <person name="Murgarella M."/>
            <person name="Puiu D."/>
            <person name="Novoa B."/>
            <person name="Figueras A."/>
            <person name="Posada D."/>
            <person name="Canchaya C."/>
        </authorList>
    </citation>
    <scope>NUCLEOTIDE SEQUENCE [LARGE SCALE GENOMIC DNA]</scope>
    <source>
        <tissue evidence="1">Muscle</tissue>
    </source>
</reference>
<protein>
    <submittedName>
        <fullName evidence="1">Uncharacterized protein</fullName>
    </submittedName>
</protein>
<dbReference type="SMR" id="A0A3L5TR39"/>
<dbReference type="Gene3D" id="3.40.50.300">
    <property type="entry name" value="P-loop containing nucleotide triphosphate hydrolases"/>
    <property type="match status" value="1"/>
</dbReference>
<dbReference type="PANTHER" id="PTHR19229">
    <property type="entry name" value="ATP-BINDING CASSETTE TRANSPORTER SUBFAMILY A ABCA"/>
    <property type="match status" value="1"/>
</dbReference>
<dbReference type="PANTHER" id="PTHR19229:SF250">
    <property type="entry name" value="ABC TRANSPORTER DOMAIN-CONTAINING PROTEIN-RELATED"/>
    <property type="match status" value="1"/>
</dbReference>
<evidence type="ECO:0000313" key="2">
    <source>
        <dbReference type="Proteomes" id="UP000266721"/>
    </source>
</evidence>
<dbReference type="InterPro" id="IPR026082">
    <property type="entry name" value="ABCA"/>
</dbReference>
<organism evidence="1 2">
    <name type="scientific">Mytilus galloprovincialis</name>
    <name type="common">Mediterranean mussel</name>
    <dbReference type="NCBI Taxonomy" id="29158"/>
    <lineage>
        <taxon>Eukaryota</taxon>
        <taxon>Metazoa</taxon>
        <taxon>Spiralia</taxon>
        <taxon>Lophotrochozoa</taxon>
        <taxon>Mollusca</taxon>
        <taxon>Bivalvia</taxon>
        <taxon>Autobranchia</taxon>
        <taxon>Pteriomorphia</taxon>
        <taxon>Mytilida</taxon>
        <taxon>Mytiloidea</taxon>
        <taxon>Mytilidae</taxon>
        <taxon>Mytilinae</taxon>
        <taxon>Mytilus</taxon>
    </lineage>
</organism>
<sequence>LDEPSSGLDPDARRQIWTVLQKNKEGRTMILTTHFMDEADLLGDRIAIMADGDIKCYGTSLFLKNKYGAGYHMVIVKDVTCDVSRMTEVIKSYVPSAEMENNVGAELSYILPHECSHKFEEMFTNIEENKTAYGIASYGASVTTMEEVFLRVGENRSIELPQHNGAVGTKNNVRMDLSVNTTGRDTPRFISEVTSSMKKNKGTALFLQQFYAMFIKRAKHTMRNKIVTVTQLAIPLFYTIMALTVVRTFPGPQDSPPLKLNVSAYGDATILAM</sequence>
<dbReference type="InterPro" id="IPR027417">
    <property type="entry name" value="P-loop_NTPase"/>
</dbReference>
<proteinExistence type="predicted"/>
<name>A0A3L5TR39_MYTGA</name>
<feature type="non-terminal residue" evidence="1">
    <location>
        <position position="1"/>
    </location>
</feature>
<dbReference type="SUPFAM" id="SSF52540">
    <property type="entry name" value="P-loop containing nucleoside triphosphate hydrolases"/>
    <property type="match status" value="1"/>
</dbReference>